<evidence type="ECO:0000256" key="1">
    <source>
        <dbReference type="ARBA" id="ARBA00001933"/>
    </source>
</evidence>
<accession>A0A1C0AB33</accession>
<evidence type="ECO:0000313" key="9">
    <source>
        <dbReference type="EMBL" id="OCL27593.1"/>
    </source>
</evidence>
<evidence type="ECO:0000256" key="2">
    <source>
        <dbReference type="ARBA" id="ARBA00009236"/>
    </source>
</evidence>
<organism evidence="9 10">
    <name type="scientific">Orenia metallireducens</name>
    <dbReference type="NCBI Taxonomy" id="1413210"/>
    <lineage>
        <taxon>Bacteria</taxon>
        <taxon>Bacillati</taxon>
        <taxon>Bacillota</taxon>
        <taxon>Clostridia</taxon>
        <taxon>Halanaerobiales</taxon>
        <taxon>Halobacteroidaceae</taxon>
        <taxon>Orenia</taxon>
    </lineage>
</organism>
<evidence type="ECO:0000256" key="6">
    <source>
        <dbReference type="PIRSR" id="PIRSR000524-1"/>
    </source>
</evidence>
<proteinExistence type="inferred from homology"/>
<gene>
    <name evidence="9" type="ORF">U472_03300</name>
</gene>
<dbReference type="InterPro" id="IPR015421">
    <property type="entry name" value="PyrdxlP-dep_Trfase_major"/>
</dbReference>
<name>A0A1C0AB33_9FIRM</name>
<dbReference type="Pfam" id="PF00266">
    <property type="entry name" value="Aminotran_5"/>
    <property type="match status" value="1"/>
</dbReference>
<dbReference type="Gene3D" id="3.40.640.10">
    <property type="entry name" value="Type I PLP-dependent aspartate aminotransferase-like (Major domain)"/>
    <property type="match status" value="1"/>
</dbReference>
<evidence type="ECO:0000256" key="5">
    <source>
        <dbReference type="ARBA" id="ARBA00022898"/>
    </source>
</evidence>
<comment type="cofactor">
    <cofactor evidence="1 7">
        <name>pyridoxal 5'-phosphate</name>
        <dbReference type="ChEBI" id="CHEBI:597326"/>
    </cofactor>
</comment>
<dbReference type="Gene3D" id="3.90.1150.10">
    <property type="entry name" value="Aspartate Aminotransferase, domain 1"/>
    <property type="match status" value="1"/>
</dbReference>
<feature type="binding site" evidence="6">
    <location>
        <position position="337"/>
    </location>
    <ligand>
        <name>substrate</name>
    </ligand>
</feature>
<evidence type="ECO:0000256" key="4">
    <source>
        <dbReference type="ARBA" id="ARBA00022679"/>
    </source>
</evidence>
<dbReference type="GO" id="GO:0008453">
    <property type="term" value="F:alanine-glyoxylate transaminase activity"/>
    <property type="evidence" value="ECO:0007669"/>
    <property type="project" value="TreeGrafter"/>
</dbReference>
<feature type="modified residue" description="N6-(pyridoxal phosphate)lysine" evidence="7">
    <location>
        <position position="194"/>
    </location>
</feature>
<keyword evidence="9" id="KW-0670">Pyruvate</keyword>
<keyword evidence="5 7" id="KW-0663">Pyridoxal phosphate</keyword>
<dbReference type="InterPro" id="IPR015424">
    <property type="entry name" value="PyrdxlP-dep_Trfase"/>
</dbReference>
<dbReference type="PANTHER" id="PTHR21152">
    <property type="entry name" value="AMINOTRANSFERASE CLASS V"/>
    <property type="match status" value="1"/>
</dbReference>
<dbReference type="AlphaFoldDB" id="A0A1C0AB33"/>
<evidence type="ECO:0000259" key="8">
    <source>
        <dbReference type="Pfam" id="PF00266"/>
    </source>
</evidence>
<dbReference type="Proteomes" id="UP000093514">
    <property type="component" value="Unassembled WGS sequence"/>
</dbReference>
<reference evidence="10" key="1">
    <citation type="submission" date="2016-07" db="EMBL/GenBank/DDBJ databases">
        <authorList>
            <person name="Florea S."/>
            <person name="Webb J.S."/>
            <person name="Jaromczyk J."/>
            <person name="Schardl C.L."/>
        </authorList>
    </citation>
    <scope>NUCLEOTIDE SEQUENCE [LARGE SCALE GENOMIC DNA]</scope>
    <source>
        <strain evidence="10">Z6</strain>
    </source>
</reference>
<comment type="similarity">
    <text evidence="2">Belongs to the class-V pyridoxal-phosphate-dependent aminotransferase family.</text>
</comment>
<dbReference type="InterPro" id="IPR000192">
    <property type="entry name" value="Aminotrans_V_dom"/>
</dbReference>
<protein>
    <submittedName>
        <fullName evidence="9">Serine-pyruvate aminotransferase/archaeal aspartate aminotransferase</fullName>
    </submittedName>
</protein>
<keyword evidence="4 9" id="KW-0808">Transferase</keyword>
<feature type="domain" description="Aminotransferase class V" evidence="8">
    <location>
        <begin position="37"/>
        <end position="325"/>
    </location>
</feature>
<dbReference type="PANTHER" id="PTHR21152:SF24">
    <property type="entry name" value="ALANINE--GLYOXYLATE AMINOTRANSFERASE 1"/>
    <property type="match status" value="1"/>
</dbReference>
<dbReference type="EMBL" id="LWDV01000007">
    <property type="protein sequence ID" value="OCL27593.1"/>
    <property type="molecule type" value="Genomic_DNA"/>
</dbReference>
<dbReference type="FunFam" id="3.40.640.10:FF:000172">
    <property type="entry name" value="Pyridoxal phosphate-dependent aminotransferase"/>
    <property type="match status" value="1"/>
</dbReference>
<comment type="caution">
    <text evidence="9">The sequence shown here is derived from an EMBL/GenBank/DDBJ whole genome shotgun (WGS) entry which is preliminary data.</text>
</comment>
<dbReference type="InterPro" id="IPR015422">
    <property type="entry name" value="PyrdxlP-dep_Trfase_small"/>
</dbReference>
<evidence type="ECO:0000313" key="10">
    <source>
        <dbReference type="Proteomes" id="UP000093514"/>
    </source>
</evidence>
<reference evidence="9 10" key="2">
    <citation type="submission" date="2016-08" db="EMBL/GenBank/DDBJ databases">
        <title>Orenia metallireducens sp. nov. strain Z6, a Novel Metal-reducing Firmicute from the Deep Subsurface.</title>
        <authorList>
            <person name="Maxim B.I."/>
            <person name="Kenneth K."/>
            <person name="Flynn T.M."/>
            <person name="Oloughlin E.J."/>
            <person name="Locke R.A."/>
            <person name="Weber J.R."/>
            <person name="Egan S.M."/>
            <person name="Mackie R.I."/>
            <person name="Cann I.K."/>
        </authorList>
    </citation>
    <scope>NUCLEOTIDE SEQUENCE [LARGE SCALE GENOMIC DNA]</scope>
    <source>
        <strain evidence="9 10">Z6</strain>
    </source>
</reference>
<dbReference type="SUPFAM" id="SSF53383">
    <property type="entry name" value="PLP-dependent transferases"/>
    <property type="match status" value="1"/>
</dbReference>
<dbReference type="PIRSF" id="PIRSF000524">
    <property type="entry name" value="SPT"/>
    <property type="match status" value="1"/>
</dbReference>
<dbReference type="InterPro" id="IPR024169">
    <property type="entry name" value="SP_NH2Trfase/AEP_transaminase"/>
</dbReference>
<evidence type="ECO:0000256" key="3">
    <source>
        <dbReference type="ARBA" id="ARBA00022576"/>
    </source>
</evidence>
<dbReference type="GO" id="GO:0019265">
    <property type="term" value="P:glycine biosynthetic process, by transamination of glyoxylate"/>
    <property type="evidence" value="ECO:0007669"/>
    <property type="project" value="TreeGrafter"/>
</dbReference>
<sequence>MITVKGPLIMTPGPTYVDEEVRKALSNPITNPDIDPDFYEYYQDTCIKLQNLLNTENQVLILSGEGILGLEAACASLIEPGDKVLCIDNGIFGNGFGDFAKMYGAEVRYFKTNYRKAIDPQELELFLEENHDFKAATLVHCETPSGITNPVDQICPLLKRYGIITVVDSVSAIGGERLETDEWGMDIVLGGSQKCLSAPPGLTFLSISQAAWKVILNRKTPIASFYCNLANWKDWYEKQWFPYTQPISDIYGLRVAVDRWLEEDNPIARHAKLANGVRESLVSGGLKLYPLEGFSNTVTTISIPKGVTYHDIYDKMLKEHNIMITGAFGFLQDKVIRIGHMGENCYEEKLYLTLKALDLTLRSLGVELKGELDRTFVSAIK</sequence>
<keyword evidence="10" id="KW-1185">Reference proteome</keyword>
<dbReference type="GO" id="GO:0004760">
    <property type="term" value="F:L-serine-pyruvate transaminase activity"/>
    <property type="evidence" value="ECO:0007669"/>
    <property type="project" value="TreeGrafter"/>
</dbReference>
<keyword evidence="3 9" id="KW-0032">Aminotransferase</keyword>
<evidence type="ECO:0000256" key="7">
    <source>
        <dbReference type="PIRSR" id="PIRSR000524-50"/>
    </source>
</evidence>